<feature type="domain" description="Sema" evidence="10">
    <location>
        <begin position="4"/>
        <end position="492"/>
    </location>
</feature>
<dbReference type="SUPFAM" id="SSF48726">
    <property type="entry name" value="Immunoglobulin"/>
    <property type="match status" value="1"/>
</dbReference>
<dbReference type="SUPFAM" id="SSF101912">
    <property type="entry name" value="Sema domain"/>
    <property type="match status" value="1"/>
</dbReference>
<dbReference type="Gene3D" id="3.30.1680.10">
    <property type="entry name" value="ligand-binding face of the semaphorins, domain 2"/>
    <property type="match status" value="1"/>
</dbReference>
<dbReference type="FunFam" id="3.30.1680.10:FF:000001">
    <property type="entry name" value="Semaphorin 3F like"/>
    <property type="match status" value="1"/>
</dbReference>
<keyword evidence="7" id="KW-0393">Immunoglobulin domain</keyword>
<dbReference type="PROSITE" id="PS51004">
    <property type="entry name" value="SEMA"/>
    <property type="match status" value="1"/>
</dbReference>
<dbReference type="GeneTree" id="ENSGT00940000156703"/>
<dbReference type="InterPro" id="IPR013783">
    <property type="entry name" value="Ig-like_fold"/>
</dbReference>
<accession>A0A8C4ND95</accession>
<comment type="subcellular location">
    <subcellularLocation>
        <location evidence="1">Secreted</location>
    </subcellularLocation>
</comment>
<dbReference type="SMART" id="SM00423">
    <property type="entry name" value="PSI"/>
    <property type="match status" value="1"/>
</dbReference>
<evidence type="ECO:0000256" key="4">
    <source>
        <dbReference type="ARBA" id="ARBA00022729"/>
    </source>
</evidence>
<evidence type="ECO:0000259" key="9">
    <source>
        <dbReference type="PROSITE" id="PS50835"/>
    </source>
</evidence>
<dbReference type="Proteomes" id="UP000694388">
    <property type="component" value="Unplaced"/>
</dbReference>
<dbReference type="GO" id="GO:0007411">
    <property type="term" value="P:axon guidance"/>
    <property type="evidence" value="ECO:0007669"/>
    <property type="project" value="TreeGrafter"/>
</dbReference>
<dbReference type="InterPro" id="IPR036352">
    <property type="entry name" value="Semap_dom_sf"/>
</dbReference>
<evidence type="ECO:0000256" key="3">
    <source>
        <dbReference type="ARBA" id="ARBA00022525"/>
    </source>
</evidence>
<dbReference type="SUPFAM" id="SSF103575">
    <property type="entry name" value="Plexin repeat"/>
    <property type="match status" value="1"/>
</dbReference>
<evidence type="ECO:0000256" key="5">
    <source>
        <dbReference type="ARBA" id="ARBA00023157"/>
    </source>
</evidence>
<dbReference type="PROSITE" id="PS50835">
    <property type="entry name" value="IG_LIKE"/>
    <property type="match status" value="1"/>
</dbReference>
<evidence type="ECO:0000313" key="11">
    <source>
        <dbReference type="Ensembl" id="ENSEBUP00000005175.1"/>
    </source>
</evidence>
<dbReference type="PANTHER" id="PTHR11036">
    <property type="entry name" value="SEMAPHORIN"/>
    <property type="match status" value="1"/>
</dbReference>
<proteinExistence type="inferred from homology"/>
<dbReference type="Gene3D" id="2.60.40.10">
    <property type="entry name" value="Immunoglobulins"/>
    <property type="match status" value="1"/>
</dbReference>
<keyword evidence="3" id="KW-0964">Secreted</keyword>
<reference evidence="11" key="1">
    <citation type="submission" date="2025-08" db="UniProtKB">
        <authorList>
            <consortium name="Ensembl"/>
        </authorList>
    </citation>
    <scope>IDENTIFICATION</scope>
</reference>
<dbReference type="FunFam" id="2.60.40.10:FF:000030">
    <property type="entry name" value="Semaphorin 3F like"/>
    <property type="match status" value="1"/>
</dbReference>
<sequence>MEQRRSYCQASVSCELSLRRWSKRFSLPGVVDGDYRILLLDEDLDRVFLGAKDYVISLNVNNISRLPLTAYWPAGEDSKEECSLAGKNYEGECGNFVRVIQPYNRTHLYVCGSGAYHPVCTYALIGARAKDHVLQLTSETWESGKGKCSYSPKLDSISLMLRKELYSGVYLDFMGTDATLSRTLGHRHPLRTDQYNSRWLNEPIFLNIHMIPDSGDHNDDKLYFFSREKSAESGSQKSVFARIGRVCLNDIGGQRNLVNKWSTFLKARLVCSVMGSDGIETHFDELQDIYVRKTEDLRNPIIYGVFSTSGSVFKGSAVCVYNMADIRMVFNGPFAHKEGPSYQWVPYQGKIPYPRPGTCPGGTFTPTMRSTKDFPDDVVSFIQSHPTMYYPVYPVQRHPLVVRTNIQYKYTHIAVDHVSAADGRYEVLFLATDVGTVQKIMVLQKEGLNTEDVLLEELQVFKPSTPILSMKISSKRQQIYVSSSAGVAQVSLHRCNIYGTACADCCLARDPYCAWDGKQCSKYFPTTKRRTRRQDIRHGNPNTQCQEDNHKMQRKFPAMVQYAVEGSSTFMVCTSRSPLALIKWFTHKTGEEGRNPVKRNKRVVQTDQGLLIRKVRQNDAGHYHCLAKENDFRHMLGRFHLKVLQASAVGGVLAGDGDSSTSLTPRSGYRPHPACPSYIQGRLRGTAATMAKLRLLSAKERQRNRRAHHHIVPRQT</sequence>
<dbReference type="InterPro" id="IPR003599">
    <property type="entry name" value="Ig_sub"/>
</dbReference>
<dbReference type="SMART" id="SM00630">
    <property type="entry name" value="Sema"/>
    <property type="match status" value="1"/>
</dbReference>
<evidence type="ECO:0000256" key="2">
    <source>
        <dbReference type="ARBA" id="ARBA00009492"/>
    </source>
</evidence>
<name>A0A8C4ND95_EPTBU</name>
<dbReference type="SMART" id="SM00409">
    <property type="entry name" value="IG"/>
    <property type="match status" value="1"/>
</dbReference>
<dbReference type="InterPro" id="IPR003598">
    <property type="entry name" value="Ig_sub2"/>
</dbReference>
<dbReference type="Ensembl" id="ENSEBUT00000005612.1">
    <property type="protein sequence ID" value="ENSEBUP00000005175.1"/>
    <property type="gene ID" value="ENSEBUG00000003521.1"/>
</dbReference>
<evidence type="ECO:0000259" key="10">
    <source>
        <dbReference type="PROSITE" id="PS51004"/>
    </source>
</evidence>
<dbReference type="GO" id="GO:0045499">
    <property type="term" value="F:chemorepellent activity"/>
    <property type="evidence" value="ECO:0007669"/>
    <property type="project" value="TreeGrafter"/>
</dbReference>
<dbReference type="GO" id="GO:0001755">
    <property type="term" value="P:neural crest cell migration"/>
    <property type="evidence" value="ECO:0007669"/>
    <property type="project" value="TreeGrafter"/>
</dbReference>
<reference evidence="11" key="2">
    <citation type="submission" date="2025-09" db="UniProtKB">
        <authorList>
            <consortium name="Ensembl"/>
        </authorList>
    </citation>
    <scope>IDENTIFICATION</scope>
</reference>
<dbReference type="InterPro" id="IPR013151">
    <property type="entry name" value="Immunoglobulin_dom"/>
</dbReference>
<comment type="similarity">
    <text evidence="2">Belongs to the semaphorin family.</text>
</comment>
<dbReference type="InterPro" id="IPR015943">
    <property type="entry name" value="WD40/YVTN_repeat-like_dom_sf"/>
</dbReference>
<evidence type="ECO:0000256" key="8">
    <source>
        <dbReference type="PROSITE-ProRule" id="PRU00352"/>
    </source>
</evidence>
<evidence type="ECO:0000313" key="12">
    <source>
        <dbReference type="Proteomes" id="UP000694388"/>
    </source>
</evidence>
<dbReference type="SMART" id="SM00408">
    <property type="entry name" value="IGc2"/>
    <property type="match status" value="1"/>
</dbReference>
<dbReference type="AlphaFoldDB" id="A0A8C4ND95"/>
<dbReference type="InterPro" id="IPR001627">
    <property type="entry name" value="Semap_dom"/>
</dbReference>
<dbReference type="GO" id="GO:0071526">
    <property type="term" value="P:semaphorin-plexin signaling pathway"/>
    <property type="evidence" value="ECO:0007669"/>
    <property type="project" value="TreeGrafter"/>
</dbReference>
<dbReference type="Pfam" id="PF00047">
    <property type="entry name" value="ig"/>
    <property type="match status" value="1"/>
</dbReference>
<organism evidence="11 12">
    <name type="scientific">Eptatretus burgeri</name>
    <name type="common">Inshore hagfish</name>
    <dbReference type="NCBI Taxonomy" id="7764"/>
    <lineage>
        <taxon>Eukaryota</taxon>
        <taxon>Metazoa</taxon>
        <taxon>Chordata</taxon>
        <taxon>Craniata</taxon>
        <taxon>Vertebrata</taxon>
        <taxon>Cyclostomata</taxon>
        <taxon>Myxini</taxon>
        <taxon>Myxiniformes</taxon>
        <taxon>Myxinidae</taxon>
        <taxon>Eptatretinae</taxon>
        <taxon>Eptatretus</taxon>
    </lineage>
</organism>
<dbReference type="InterPro" id="IPR027231">
    <property type="entry name" value="Semaphorin"/>
</dbReference>
<dbReference type="GO" id="GO:0030215">
    <property type="term" value="F:semaphorin receptor binding"/>
    <property type="evidence" value="ECO:0007669"/>
    <property type="project" value="InterPro"/>
</dbReference>
<dbReference type="GO" id="GO:0005886">
    <property type="term" value="C:plasma membrane"/>
    <property type="evidence" value="ECO:0007669"/>
    <property type="project" value="TreeGrafter"/>
</dbReference>
<dbReference type="FunFam" id="2.130.10.10:FF:000015">
    <property type="entry name" value="Semaphorin 3B"/>
    <property type="match status" value="1"/>
</dbReference>
<evidence type="ECO:0000256" key="7">
    <source>
        <dbReference type="ARBA" id="ARBA00023319"/>
    </source>
</evidence>
<keyword evidence="6" id="KW-0325">Glycoprotein</keyword>
<keyword evidence="12" id="KW-1185">Reference proteome</keyword>
<keyword evidence="5" id="KW-1015">Disulfide bond</keyword>
<dbReference type="Gene3D" id="2.130.10.10">
    <property type="entry name" value="YVTN repeat-like/Quinoprotein amine dehydrogenase"/>
    <property type="match status" value="1"/>
</dbReference>
<dbReference type="GO" id="GO:0030335">
    <property type="term" value="P:positive regulation of cell migration"/>
    <property type="evidence" value="ECO:0007669"/>
    <property type="project" value="TreeGrafter"/>
</dbReference>
<dbReference type="InterPro" id="IPR036179">
    <property type="entry name" value="Ig-like_dom_sf"/>
</dbReference>
<dbReference type="InterPro" id="IPR007110">
    <property type="entry name" value="Ig-like_dom"/>
</dbReference>
<evidence type="ECO:0000256" key="6">
    <source>
        <dbReference type="ARBA" id="ARBA00023180"/>
    </source>
</evidence>
<dbReference type="Pfam" id="PF01403">
    <property type="entry name" value="Sema"/>
    <property type="match status" value="1"/>
</dbReference>
<dbReference type="InterPro" id="IPR016201">
    <property type="entry name" value="PSI"/>
</dbReference>
<feature type="domain" description="Ig-like" evidence="9">
    <location>
        <begin position="541"/>
        <end position="630"/>
    </location>
</feature>
<dbReference type="GO" id="GO:0005615">
    <property type="term" value="C:extracellular space"/>
    <property type="evidence" value="ECO:0007669"/>
    <property type="project" value="TreeGrafter"/>
</dbReference>
<protein>
    <submittedName>
        <fullName evidence="11">Semaphorin 3F</fullName>
    </submittedName>
</protein>
<evidence type="ECO:0000256" key="1">
    <source>
        <dbReference type="ARBA" id="ARBA00004613"/>
    </source>
</evidence>
<dbReference type="PANTHER" id="PTHR11036:SF27">
    <property type="entry name" value="SEMAPHORIN-3F"/>
    <property type="match status" value="1"/>
</dbReference>
<keyword evidence="4" id="KW-0732">Signal</keyword>
<comment type="caution">
    <text evidence="8">Lacks conserved residue(s) required for the propagation of feature annotation.</text>
</comment>